<comment type="similarity">
    <text evidence="2 7">Belongs to the cytochrome P450 family.</text>
</comment>
<dbReference type="Proteomes" id="UP000799438">
    <property type="component" value="Unassembled WGS sequence"/>
</dbReference>
<evidence type="ECO:0000256" key="7">
    <source>
        <dbReference type="RuleBase" id="RU000461"/>
    </source>
</evidence>
<evidence type="ECO:0000256" key="1">
    <source>
        <dbReference type="ARBA" id="ARBA00001971"/>
    </source>
</evidence>
<sequence>MDSPILNSFFQEKDTRNTLVVASVLFLMLFLISYFIRWLLFVAAVRSQAADKKPSTIPYLIPLVGNIFSYISDPFEFVTKAYTNCNGNPTPICIKLVTKEMILVRGSENIKSLWRQTPLTTPTTNIYFVLRYMFGLHAEAAMRYLEDNSGMGVQPHPESNVAPHNRIDFQTHKALHQFLEGVGLAPFFDRFQKKFSQRLNNLPIGAEWVEKPDMVDFLTKEFLRANLDAMCSPAMLNLNPEFPQLFWEYNDWIVWFTKGVPRIFMPKGYAVRDKLLKCIKKWHCYAAEQTEHSKMKYEGEEDPFWGCRFFRERRQTLGRVDNYDEDALASMDLGAIWGFNTNLVLASLWAVMDVFDDVELLARVPREVEQCVGPKLSDLDVAKLLQQPVLQAVYAETLRLRVHLYIVRYSERDDLVLGDWKIPKKSTALACTSTGHMDEEVWDTRHRFLVYRNDPDVDHGETPKFSVENMAGSWYPFGGGVHMCPGRHFAKRAIIATLAMMVMRFDVEVTADVEARRMKYREFGLGTQCPHGPLPFRIRRR</sequence>
<evidence type="ECO:0000256" key="4">
    <source>
        <dbReference type="ARBA" id="ARBA00022723"/>
    </source>
</evidence>
<feature type="binding site" description="axial binding residue" evidence="6">
    <location>
        <position position="484"/>
    </location>
    <ligand>
        <name>heme</name>
        <dbReference type="ChEBI" id="CHEBI:30413"/>
    </ligand>
    <ligandPart>
        <name>Fe</name>
        <dbReference type="ChEBI" id="CHEBI:18248"/>
    </ligandPart>
</feature>
<dbReference type="GO" id="GO:0005506">
    <property type="term" value="F:iron ion binding"/>
    <property type="evidence" value="ECO:0007669"/>
    <property type="project" value="InterPro"/>
</dbReference>
<reference evidence="9" key="1">
    <citation type="journal article" date="2020" name="Stud. Mycol.">
        <title>101 Dothideomycetes genomes: a test case for predicting lifestyles and emergence of pathogens.</title>
        <authorList>
            <person name="Haridas S."/>
            <person name="Albert R."/>
            <person name="Binder M."/>
            <person name="Bloem J."/>
            <person name="Labutti K."/>
            <person name="Salamov A."/>
            <person name="Andreopoulos B."/>
            <person name="Baker S."/>
            <person name="Barry K."/>
            <person name="Bills G."/>
            <person name="Bluhm B."/>
            <person name="Cannon C."/>
            <person name="Castanera R."/>
            <person name="Culley D."/>
            <person name="Daum C."/>
            <person name="Ezra D."/>
            <person name="Gonzalez J."/>
            <person name="Henrissat B."/>
            <person name="Kuo A."/>
            <person name="Liang C."/>
            <person name="Lipzen A."/>
            <person name="Lutzoni F."/>
            <person name="Magnuson J."/>
            <person name="Mondo S."/>
            <person name="Nolan M."/>
            <person name="Ohm R."/>
            <person name="Pangilinan J."/>
            <person name="Park H.-J."/>
            <person name="Ramirez L."/>
            <person name="Alfaro M."/>
            <person name="Sun H."/>
            <person name="Tritt A."/>
            <person name="Yoshinaga Y."/>
            <person name="Zwiers L.-H."/>
            <person name="Turgeon B."/>
            <person name="Goodwin S."/>
            <person name="Spatafora J."/>
            <person name="Crous P."/>
            <person name="Grigoriev I."/>
        </authorList>
    </citation>
    <scope>NUCLEOTIDE SEQUENCE</scope>
    <source>
        <strain evidence="9">CBS 121167</strain>
    </source>
</reference>
<dbReference type="SUPFAM" id="SSF48264">
    <property type="entry name" value="Cytochrome P450"/>
    <property type="match status" value="1"/>
</dbReference>
<evidence type="ECO:0000313" key="9">
    <source>
        <dbReference type="EMBL" id="KAF2146740.1"/>
    </source>
</evidence>
<dbReference type="GO" id="GO:0008395">
    <property type="term" value="F:steroid hydroxylase activity"/>
    <property type="evidence" value="ECO:0007669"/>
    <property type="project" value="TreeGrafter"/>
</dbReference>
<proteinExistence type="inferred from homology"/>
<evidence type="ECO:0000256" key="2">
    <source>
        <dbReference type="ARBA" id="ARBA00010617"/>
    </source>
</evidence>
<dbReference type="Gene3D" id="1.10.630.10">
    <property type="entry name" value="Cytochrome P450"/>
    <property type="match status" value="1"/>
</dbReference>
<feature type="transmembrane region" description="Helical" evidence="8">
    <location>
        <begin position="20"/>
        <end position="45"/>
    </location>
</feature>
<dbReference type="InterPro" id="IPR017972">
    <property type="entry name" value="Cyt_P450_CS"/>
</dbReference>
<evidence type="ECO:0008006" key="11">
    <source>
        <dbReference type="Google" id="ProtNLM"/>
    </source>
</evidence>
<dbReference type="InterPro" id="IPR002403">
    <property type="entry name" value="Cyt_P450_E_grp-IV"/>
</dbReference>
<keyword evidence="7" id="KW-0503">Monooxygenase</keyword>
<evidence type="ECO:0000313" key="10">
    <source>
        <dbReference type="Proteomes" id="UP000799438"/>
    </source>
</evidence>
<name>A0A6A6BRU4_9PEZI</name>
<gene>
    <name evidence="9" type="ORF">K452DRAFT_348442</name>
</gene>
<dbReference type="CDD" id="cd11040">
    <property type="entry name" value="CYP7_CYP8-like"/>
    <property type="match status" value="1"/>
</dbReference>
<keyword evidence="4 6" id="KW-0479">Metal-binding</keyword>
<dbReference type="AlphaFoldDB" id="A0A6A6BRU4"/>
<evidence type="ECO:0000256" key="6">
    <source>
        <dbReference type="PIRSR" id="PIRSR602403-1"/>
    </source>
</evidence>
<dbReference type="PANTHER" id="PTHR24304">
    <property type="entry name" value="CYTOCHROME P450 FAMILY 7"/>
    <property type="match status" value="1"/>
</dbReference>
<evidence type="ECO:0000256" key="8">
    <source>
        <dbReference type="SAM" id="Phobius"/>
    </source>
</evidence>
<organism evidence="9 10">
    <name type="scientific">Aplosporella prunicola CBS 121167</name>
    <dbReference type="NCBI Taxonomy" id="1176127"/>
    <lineage>
        <taxon>Eukaryota</taxon>
        <taxon>Fungi</taxon>
        <taxon>Dikarya</taxon>
        <taxon>Ascomycota</taxon>
        <taxon>Pezizomycotina</taxon>
        <taxon>Dothideomycetes</taxon>
        <taxon>Dothideomycetes incertae sedis</taxon>
        <taxon>Botryosphaeriales</taxon>
        <taxon>Aplosporellaceae</taxon>
        <taxon>Aplosporella</taxon>
    </lineage>
</organism>
<evidence type="ECO:0000256" key="3">
    <source>
        <dbReference type="ARBA" id="ARBA00022617"/>
    </source>
</evidence>
<dbReference type="GO" id="GO:0020037">
    <property type="term" value="F:heme binding"/>
    <property type="evidence" value="ECO:0007669"/>
    <property type="project" value="InterPro"/>
</dbReference>
<keyword evidence="8" id="KW-1133">Transmembrane helix</keyword>
<keyword evidence="10" id="KW-1185">Reference proteome</keyword>
<dbReference type="PROSITE" id="PS00086">
    <property type="entry name" value="CYTOCHROME_P450"/>
    <property type="match status" value="1"/>
</dbReference>
<keyword evidence="8" id="KW-0472">Membrane</keyword>
<dbReference type="PANTHER" id="PTHR24304:SF2">
    <property type="entry name" value="24-HYDROXYCHOLESTEROL 7-ALPHA-HYDROXYLASE"/>
    <property type="match status" value="1"/>
</dbReference>
<protein>
    <recommendedName>
        <fullName evidence="11">Cytochrome P450</fullName>
    </recommendedName>
</protein>
<comment type="cofactor">
    <cofactor evidence="1 6">
        <name>heme</name>
        <dbReference type="ChEBI" id="CHEBI:30413"/>
    </cofactor>
</comment>
<dbReference type="PRINTS" id="PR00465">
    <property type="entry name" value="EP450IV"/>
</dbReference>
<dbReference type="InterPro" id="IPR001128">
    <property type="entry name" value="Cyt_P450"/>
</dbReference>
<dbReference type="Pfam" id="PF00067">
    <property type="entry name" value="p450"/>
    <property type="match status" value="1"/>
</dbReference>
<keyword evidence="3 6" id="KW-0349">Heme</keyword>
<dbReference type="EMBL" id="ML995475">
    <property type="protein sequence ID" value="KAF2146740.1"/>
    <property type="molecule type" value="Genomic_DNA"/>
</dbReference>
<dbReference type="RefSeq" id="XP_033402449.1">
    <property type="nucleotide sequence ID" value="XM_033545544.1"/>
</dbReference>
<dbReference type="GO" id="GO:0016705">
    <property type="term" value="F:oxidoreductase activity, acting on paired donors, with incorporation or reduction of molecular oxygen"/>
    <property type="evidence" value="ECO:0007669"/>
    <property type="project" value="InterPro"/>
</dbReference>
<keyword evidence="8" id="KW-0812">Transmembrane</keyword>
<dbReference type="OrthoDB" id="3366823at2759"/>
<keyword evidence="5 6" id="KW-0408">Iron</keyword>
<keyword evidence="7" id="KW-0560">Oxidoreductase</keyword>
<dbReference type="InterPro" id="IPR050529">
    <property type="entry name" value="CYP450_sterol_14alpha_dmase"/>
</dbReference>
<dbReference type="InterPro" id="IPR036396">
    <property type="entry name" value="Cyt_P450_sf"/>
</dbReference>
<accession>A0A6A6BRU4</accession>
<evidence type="ECO:0000256" key="5">
    <source>
        <dbReference type="ARBA" id="ARBA00023004"/>
    </source>
</evidence>
<dbReference type="GeneID" id="54303052"/>